<name>A0AC58RC03_CAMBA</name>
<sequence>MVTEHRGCKWQQSHQRPYLRFLNRNEVVQVTREEKGHQKTHRLLGDDDDEVCPAAKDTHREAVTPLQKSACSRGVWPSFWSLILFPPGSPSLSAWDLGSLRPLLKRPRGGTISEELQLHRVSENLQIKVAGKDRGWSLPLVEVAGGWVPSLQASDPVGPSLAAAAAPSPGLPSRSRRAAQPRAPRAPAGGQRRPPGRARPARPRGPRGPGGGGGGPKNQHGRTVRGRRLRAQKPGAALPALRAPCLAPPGPLSLCPGAQLPAPSGRRPGSGAGSRPGSRPADAARPPTSFPLAVPSREVTSVPVTLPWSLRAGHGPQGRPRSPHVLPSQPRETRASTSHKREARAGRVQSPTTAAWSRRRGEVSLPARPLFRPERTRPSWKRVSPGPELARRLWRSNLPAFLNSLWPPGHPSLLPCSKTAYMNTNRCPGQSKCPGRGTAEPTTPRLALPPSPELPDQEKLSTGFPKPLNRVNSFQQRKPLLSGALPKLAQSISKGVEALEAKEFPSSSALDQRRWDPFFAGAHRESGMGQREAACALQAAAPYSFRRHGVPAWSDQESWSGPRGHYSKPSPPRPTGKPGGEGAGRRSALTGRETERPGSPAPSPPQPSLRGGPLPSEIRPPGAAA</sequence>
<proteinExistence type="predicted"/>
<evidence type="ECO:0000313" key="1">
    <source>
        <dbReference type="Proteomes" id="UP001732780"/>
    </source>
</evidence>
<organism evidence="1 2">
    <name type="scientific">Camelus bactrianus</name>
    <name type="common">Bactrian camel</name>
    <dbReference type="NCBI Taxonomy" id="9837"/>
    <lineage>
        <taxon>Eukaryota</taxon>
        <taxon>Metazoa</taxon>
        <taxon>Chordata</taxon>
        <taxon>Craniata</taxon>
        <taxon>Vertebrata</taxon>
        <taxon>Euteleostomi</taxon>
        <taxon>Mammalia</taxon>
        <taxon>Eutheria</taxon>
        <taxon>Laurasiatheria</taxon>
        <taxon>Artiodactyla</taxon>
        <taxon>Tylopoda</taxon>
        <taxon>Camelidae</taxon>
        <taxon>Camelus</taxon>
    </lineage>
</organism>
<dbReference type="RefSeq" id="XP_074232079.1">
    <property type="nucleotide sequence ID" value="XM_074375978.1"/>
</dbReference>
<dbReference type="Proteomes" id="UP001732780">
    <property type="component" value="Chromosome 13"/>
</dbReference>
<accession>A0AC58RC03</accession>
<keyword evidence="1" id="KW-1185">Reference proteome</keyword>
<protein>
    <submittedName>
        <fullName evidence="2">Uncharacterized protein LOC141579546</fullName>
    </submittedName>
</protein>
<reference evidence="2" key="1">
    <citation type="submission" date="2025-08" db="UniProtKB">
        <authorList>
            <consortium name="RefSeq"/>
        </authorList>
    </citation>
    <scope>IDENTIFICATION</scope>
    <source>
        <tissue evidence="2">Blood</tissue>
    </source>
</reference>
<evidence type="ECO:0000313" key="2">
    <source>
        <dbReference type="RefSeq" id="XP_074232079.1"/>
    </source>
</evidence>
<gene>
    <name evidence="2" type="primary">LOC141579546</name>
</gene>